<organism evidence="2 3">
    <name type="scientific">Wolfiporia cocos (strain MD-104)</name>
    <name type="common">Brown rot fungus</name>
    <dbReference type="NCBI Taxonomy" id="742152"/>
    <lineage>
        <taxon>Eukaryota</taxon>
        <taxon>Fungi</taxon>
        <taxon>Dikarya</taxon>
        <taxon>Basidiomycota</taxon>
        <taxon>Agaricomycotina</taxon>
        <taxon>Agaricomycetes</taxon>
        <taxon>Polyporales</taxon>
        <taxon>Phaeolaceae</taxon>
        <taxon>Wolfiporia</taxon>
    </lineage>
</organism>
<evidence type="ECO:0000313" key="2">
    <source>
        <dbReference type="EMBL" id="PCH43254.1"/>
    </source>
</evidence>
<accession>A0A2H3K2I0</accession>
<feature type="compositionally biased region" description="Basic and acidic residues" evidence="1">
    <location>
        <begin position="13"/>
        <end position="22"/>
    </location>
</feature>
<evidence type="ECO:0000313" key="3">
    <source>
        <dbReference type="Proteomes" id="UP000218811"/>
    </source>
</evidence>
<dbReference type="EMBL" id="KB468135">
    <property type="protein sequence ID" value="PCH43254.1"/>
    <property type="molecule type" value="Genomic_DNA"/>
</dbReference>
<dbReference type="AlphaFoldDB" id="A0A2H3K2I0"/>
<protein>
    <submittedName>
        <fullName evidence="2">Uncharacterized protein</fullName>
    </submittedName>
</protein>
<sequence length="700" mass="74094">MKDEASSGSAPDPSREQMDRSWGRIRNSSLNATATEAMLSFFQHVARCCAAEPSRDKGTMLACAPLGPLRLPPVLGLYHGISIIREQAHARISADRVGSYGLFKHNASLIASAQASNAFMHDAALASRAKKLNIELAGFSALLADASVSIGTSNDIKKLLGEARNLEALHLSRSGMCESELAFVLGYKRPADSQSAVPVQHSDVDQEVLPVVAPECSAQHAPPKDRSAGTVSTDDEDDVAERWPHITIRSSHSTHVKDPRLAPQAIGYPVSGWQRLSSIDLGSSFLDLSWDSFDDDSVLLTPSTSLLAMSPADSHDDEWYTAADGLAISSDNGLAPLPVRFSNSPSLLNGMSSPDVLLCDLNDAASLPSSPELRPVPPLVDTPVSPLLLSELPLVNLSYTARVPPIPNLIPLSSVGPISPFCLPGVVLPDHMSIDSNGEESMQLSLLMASTGTLATGANLLQVDGLPTTSAPASPMLSPFETDESMSPLVISAPLLLDALPDESMNIEGTMSSPAVVSAEPAPPALLFMPTPQPLAGSLLSLMLPSALSVDDFDLAASASTSDHVPVTPVLAPIPLPDTLEGVDLEEQLPAYSEMAEIVAVVDSSEPPTYSETMNVLEIVAIADVRPTPVLGTAELPVAGTYENLPMPAASPVWASYFTIQETYDMRLPLQSPRPTPRGSWTQDSDTILSLFGHLPTSEE</sequence>
<reference evidence="2 3" key="1">
    <citation type="journal article" date="2012" name="Science">
        <title>The Paleozoic origin of enzymatic lignin decomposition reconstructed from 31 fungal genomes.</title>
        <authorList>
            <person name="Floudas D."/>
            <person name="Binder M."/>
            <person name="Riley R."/>
            <person name="Barry K."/>
            <person name="Blanchette R.A."/>
            <person name="Henrissat B."/>
            <person name="Martinez A.T."/>
            <person name="Otillar R."/>
            <person name="Spatafora J.W."/>
            <person name="Yadav J.S."/>
            <person name="Aerts A."/>
            <person name="Benoit I."/>
            <person name="Boyd A."/>
            <person name="Carlson A."/>
            <person name="Copeland A."/>
            <person name="Coutinho P.M."/>
            <person name="de Vries R.P."/>
            <person name="Ferreira P."/>
            <person name="Findley K."/>
            <person name="Foster B."/>
            <person name="Gaskell J."/>
            <person name="Glotzer D."/>
            <person name="Gorecki P."/>
            <person name="Heitman J."/>
            <person name="Hesse C."/>
            <person name="Hori C."/>
            <person name="Igarashi K."/>
            <person name="Jurgens J.A."/>
            <person name="Kallen N."/>
            <person name="Kersten P."/>
            <person name="Kohler A."/>
            <person name="Kuees U."/>
            <person name="Kumar T.K.A."/>
            <person name="Kuo A."/>
            <person name="LaButti K."/>
            <person name="Larrondo L.F."/>
            <person name="Lindquist E."/>
            <person name="Ling A."/>
            <person name="Lombard V."/>
            <person name="Lucas S."/>
            <person name="Lundell T."/>
            <person name="Martin R."/>
            <person name="McLaughlin D.J."/>
            <person name="Morgenstern I."/>
            <person name="Morin E."/>
            <person name="Murat C."/>
            <person name="Nagy L.G."/>
            <person name="Nolan M."/>
            <person name="Ohm R.A."/>
            <person name="Patyshakuliyeva A."/>
            <person name="Rokas A."/>
            <person name="Ruiz-Duenas F.J."/>
            <person name="Sabat G."/>
            <person name="Salamov A."/>
            <person name="Samejima M."/>
            <person name="Schmutz J."/>
            <person name="Slot J.C."/>
            <person name="St John F."/>
            <person name="Stenlid J."/>
            <person name="Sun H."/>
            <person name="Sun S."/>
            <person name="Syed K."/>
            <person name="Tsang A."/>
            <person name="Wiebenga A."/>
            <person name="Young D."/>
            <person name="Pisabarro A."/>
            <person name="Eastwood D.C."/>
            <person name="Martin F."/>
            <person name="Cullen D."/>
            <person name="Grigoriev I.V."/>
            <person name="Hibbett D.S."/>
        </authorList>
    </citation>
    <scope>NUCLEOTIDE SEQUENCE [LARGE SCALE GENOMIC DNA]</scope>
    <source>
        <strain evidence="2 3">MD-104</strain>
    </source>
</reference>
<proteinExistence type="predicted"/>
<evidence type="ECO:0000256" key="1">
    <source>
        <dbReference type="SAM" id="MobiDB-lite"/>
    </source>
</evidence>
<keyword evidence="3" id="KW-1185">Reference proteome</keyword>
<dbReference type="Proteomes" id="UP000218811">
    <property type="component" value="Unassembled WGS sequence"/>
</dbReference>
<feature type="region of interest" description="Disordered" evidence="1">
    <location>
        <begin position="216"/>
        <end position="237"/>
    </location>
</feature>
<gene>
    <name evidence="2" type="ORF">WOLCODRAFT_153306</name>
</gene>
<name>A0A2H3K2I0_WOLCO</name>
<feature type="region of interest" description="Disordered" evidence="1">
    <location>
        <begin position="1"/>
        <end position="23"/>
    </location>
</feature>